<dbReference type="SFLD" id="SFLDG01067">
    <property type="entry name" value="SPASM/twitch_domain_containing"/>
    <property type="match status" value="1"/>
</dbReference>
<evidence type="ECO:0000256" key="1">
    <source>
        <dbReference type="ARBA" id="ARBA00022691"/>
    </source>
</evidence>
<dbReference type="CDD" id="cd01335">
    <property type="entry name" value="Radical_SAM"/>
    <property type="match status" value="1"/>
</dbReference>
<dbReference type="Pfam" id="PF04055">
    <property type="entry name" value="Radical_SAM"/>
    <property type="match status" value="1"/>
</dbReference>
<evidence type="ECO:0000313" key="6">
    <source>
        <dbReference type="EMBL" id="MDC4242779.1"/>
    </source>
</evidence>
<dbReference type="GO" id="GO:0051536">
    <property type="term" value="F:iron-sulfur cluster binding"/>
    <property type="evidence" value="ECO:0007669"/>
    <property type="project" value="UniProtKB-KW"/>
</dbReference>
<feature type="domain" description="Radical SAM core" evidence="5">
    <location>
        <begin position="100"/>
        <end position="308"/>
    </location>
</feature>
<dbReference type="GO" id="GO:0003824">
    <property type="term" value="F:catalytic activity"/>
    <property type="evidence" value="ECO:0007669"/>
    <property type="project" value="InterPro"/>
</dbReference>
<dbReference type="Proteomes" id="UP001141183">
    <property type="component" value="Unassembled WGS sequence"/>
</dbReference>
<evidence type="ECO:0000259" key="5">
    <source>
        <dbReference type="PROSITE" id="PS51918"/>
    </source>
</evidence>
<dbReference type="InterPro" id="IPR013785">
    <property type="entry name" value="Aldolase_TIM"/>
</dbReference>
<dbReference type="InterPro" id="IPR007197">
    <property type="entry name" value="rSAM"/>
</dbReference>
<dbReference type="RefSeq" id="WP_272470997.1">
    <property type="nucleotide sequence ID" value="NZ_JAMRYU010000169.1"/>
</dbReference>
<keyword evidence="3" id="KW-0408">Iron</keyword>
<reference evidence="6" key="1">
    <citation type="submission" date="2022-05" db="EMBL/GenBank/DDBJ databases">
        <title>Draft genome sequence of Clostridium tertium strain CP3 isolated from Peru.</title>
        <authorList>
            <person name="Hurtado R."/>
            <person name="Lima L."/>
            <person name="Sousa T."/>
            <person name="Jaiswal A.K."/>
            <person name="Tiwari S."/>
            <person name="Maturrano L."/>
            <person name="Brenig B."/>
            <person name="Azevedo V."/>
        </authorList>
    </citation>
    <scope>NUCLEOTIDE SEQUENCE</scope>
    <source>
        <strain evidence="6">CP3</strain>
        <plasmid evidence="6">p1</plasmid>
    </source>
</reference>
<keyword evidence="7" id="KW-1185">Reference proteome</keyword>
<dbReference type="GO" id="GO:0046872">
    <property type="term" value="F:metal ion binding"/>
    <property type="evidence" value="ECO:0007669"/>
    <property type="project" value="UniProtKB-KW"/>
</dbReference>
<dbReference type="InterPro" id="IPR058240">
    <property type="entry name" value="rSAM_sf"/>
</dbReference>
<gene>
    <name evidence="6" type="ORF">NE398_21960</name>
</gene>
<dbReference type="PANTHER" id="PTHR11228:SF7">
    <property type="entry name" value="PQQA PEPTIDE CYCLASE"/>
    <property type="match status" value="1"/>
</dbReference>
<dbReference type="PANTHER" id="PTHR11228">
    <property type="entry name" value="RADICAL SAM DOMAIN PROTEIN"/>
    <property type="match status" value="1"/>
</dbReference>
<keyword evidence="1" id="KW-0949">S-adenosyl-L-methionine</keyword>
<proteinExistence type="predicted"/>
<evidence type="ECO:0000313" key="7">
    <source>
        <dbReference type="Proteomes" id="UP001141183"/>
    </source>
</evidence>
<organism evidence="6 7">
    <name type="scientific">Clostridium tertium</name>
    <dbReference type="NCBI Taxonomy" id="1559"/>
    <lineage>
        <taxon>Bacteria</taxon>
        <taxon>Bacillati</taxon>
        <taxon>Bacillota</taxon>
        <taxon>Clostridia</taxon>
        <taxon>Eubacteriales</taxon>
        <taxon>Clostridiaceae</taxon>
        <taxon>Clostridium</taxon>
    </lineage>
</organism>
<dbReference type="Pfam" id="PF13186">
    <property type="entry name" value="SPASM"/>
    <property type="match status" value="1"/>
</dbReference>
<keyword evidence="2" id="KW-0479">Metal-binding</keyword>
<name>A0A9X3XSC4_9CLOT</name>
<evidence type="ECO:0000256" key="3">
    <source>
        <dbReference type="ARBA" id="ARBA00023004"/>
    </source>
</evidence>
<dbReference type="InterPro" id="IPR023885">
    <property type="entry name" value="4Fe4S-binding_SPASM_dom"/>
</dbReference>
<evidence type="ECO:0000256" key="2">
    <source>
        <dbReference type="ARBA" id="ARBA00022723"/>
    </source>
</evidence>
<comment type="caution">
    <text evidence="6">The sequence shown here is derived from an EMBL/GenBank/DDBJ whole genome shotgun (WGS) entry which is preliminary data.</text>
</comment>
<dbReference type="SUPFAM" id="SSF102114">
    <property type="entry name" value="Radical SAM enzymes"/>
    <property type="match status" value="1"/>
</dbReference>
<dbReference type="InterPro" id="IPR050377">
    <property type="entry name" value="Radical_SAM_PqqE_MftC-like"/>
</dbReference>
<keyword evidence="4" id="KW-0411">Iron-sulfur</keyword>
<keyword evidence="6" id="KW-0614">Plasmid</keyword>
<dbReference type="SFLD" id="SFLDG01386">
    <property type="entry name" value="main_SPASM_domain-containing"/>
    <property type="match status" value="1"/>
</dbReference>
<dbReference type="NCBIfam" id="TIGR04085">
    <property type="entry name" value="rSAM_more_4Fe4S"/>
    <property type="match status" value="1"/>
</dbReference>
<dbReference type="SFLD" id="SFLDS00029">
    <property type="entry name" value="Radical_SAM"/>
    <property type="match status" value="1"/>
</dbReference>
<dbReference type="AlphaFoldDB" id="A0A9X3XSC4"/>
<protein>
    <submittedName>
        <fullName evidence="6">PqqD family peptide modification chaperone</fullName>
    </submittedName>
</protein>
<geneLocation type="plasmid" evidence="6">
    <name>p1</name>
</geneLocation>
<accession>A0A9X3XSC4</accession>
<dbReference type="PROSITE" id="PS51918">
    <property type="entry name" value="RADICAL_SAM"/>
    <property type="match status" value="1"/>
</dbReference>
<evidence type="ECO:0000256" key="4">
    <source>
        <dbReference type="ARBA" id="ARBA00023014"/>
    </source>
</evidence>
<dbReference type="EMBL" id="JAMRYU010000169">
    <property type="protein sequence ID" value="MDC4242779.1"/>
    <property type="molecule type" value="Genomic_DNA"/>
</dbReference>
<sequence length="436" mass="50609">MTEYIINENLILEELCNGKIILRNFNTNKVHLLNKTAAYILKNLDKSTSELSRLLFENLSNNINISIIEIEEDIKLTFEDFINKGLIKPSNLLTKNNLKYVKVRNLYLEIISLCNKQCLYCYNKENISKYEIIDVKNIEEIIKQCDPKILEGIILSGGEPFLYENIEEIFILCKKYNLKVAMVSNGSLIDNKKAKMLSKYNINIQFTIDGYNAELNNLTRGKNSFESQISALELLRKNNFKGFLNIRTNLWSKNLSYKNIKGIVKICEKFEVLRLDLVEAKKNGSFNEILLESDYKKVKSIIDKLNTKVNIVYERDIEEFKCELDKNLMNIEFGLRISANGDVFPCQYFLDKQFSIGNIYYNTLEEIIYGDKNKKIIDLISLRKSFIKKCTDCVYGDKCNAGCPAKAYLNNNNIFTTDGSCYKRKLDFANYYIKLI</sequence>
<dbReference type="Gene3D" id="3.20.20.70">
    <property type="entry name" value="Aldolase class I"/>
    <property type="match status" value="1"/>
</dbReference>